<feature type="region of interest" description="Disordered" evidence="1">
    <location>
        <begin position="36"/>
        <end position="91"/>
    </location>
</feature>
<comment type="caution">
    <text evidence="2">The sequence shown here is derived from an EMBL/GenBank/DDBJ whole genome shotgun (WGS) entry which is preliminary data.</text>
</comment>
<organism evidence="2 3">
    <name type="scientific">Artemisia annua</name>
    <name type="common">Sweet wormwood</name>
    <dbReference type="NCBI Taxonomy" id="35608"/>
    <lineage>
        <taxon>Eukaryota</taxon>
        <taxon>Viridiplantae</taxon>
        <taxon>Streptophyta</taxon>
        <taxon>Embryophyta</taxon>
        <taxon>Tracheophyta</taxon>
        <taxon>Spermatophyta</taxon>
        <taxon>Magnoliopsida</taxon>
        <taxon>eudicotyledons</taxon>
        <taxon>Gunneridae</taxon>
        <taxon>Pentapetalae</taxon>
        <taxon>asterids</taxon>
        <taxon>campanulids</taxon>
        <taxon>Asterales</taxon>
        <taxon>Asteraceae</taxon>
        <taxon>Asteroideae</taxon>
        <taxon>Anthemideae</taxon>
        <taxon>Artemisiinae</taxon>
        <taxon>Artemisia</taxon>
    </lineage>
</organism>
<dbReference type="EMBL" id="PKPP01004143">
    <property type="protein sequence ID" value="PWA65875.1"/>
    <property type="molecule type" value="Genomic_DNA"/>
</dbReference>
<name>A0A2U1MX73_ARTAN</name>
<feature type="compositionally biased region" description="Polar residues" evidence="1">
    <location>
        <begin position="38"/>
        <end position="47"/>
    </location>
</feature>
<dbReference type="Proteomes" id="UP000245207">
    <property type="component" value="Unassembled WGS sequence"/>
</dbReference>
<dbReference type="OrthoDB" id="1928976at2759"/>
<protein>
    <submittedName>
        <fullName evidence="2">Uncharacterized protein</fullName>
    </submittedName>
</protein>
<evidence type="ECO:0000256" key="1">
    <source>
        <dbReference type="SAM" id="MobiDB-lite"/>
    </source>
</evidence>
<evidence type="ECO:0000313" key="2">
    <source>
        <dbReference type="EMBL" id="PWA65875.1"/>
    </source>
</evidence>
<keyword evidence="3" id="KW-1185">Reference proteome</keyword>
<sequence length="202" mass="22469">MGLNDDKENELSEYVETMANLGLSLRPLVHISHEDINESSTLPSANAGSRKEGQESMEHQYIELPKSTSNDFVTGLNGKGSTYTQRASKDDSNHEEMLQEAQGVKISSGHGLRADIVENLIALLDEHNELVKLFRTARDKMSETNIPQFKVHLFGVVGSRQHELPTCDSIGAIVFEGGPDVQTDFDVVVEQHDHRLKQRFLG</sequence>
<feature type="compositionally biased region" description="Basic and acidic residues" evidence="1">
    <location>
        <begin position="49"/>
        <end position="61"/>
    </location>
</feature>
<evidence type="ECO:0000313" key="3">
    <source>
        <dbReference type="Proteomes" id="UP000245207"/>
    </source>
</evidence>
<dbReference type="AlphaFoldDB" id="A0A2U1MX73"/>
<dbReference type="PANTHER" id="PTHR45786">
    <property type="entry name" value="DNA BINDING PROTEIN-LIKE"/>
    <property type="match status" value="1"/>
</dbReference>
<dbReference type="PANTHER" id="PTHR45786:SF74">
    <property type="entry name" value="ATP-DEPENDENT DNA HELICASE"/>
    <property type="match status" value="1"/>
</dbReference>
<gene>
    <name evidence="2" type="ORF">CTI12_AA333640</name>
</gene>
<reference evidence="2 3" key="1">
    <citation type="journal article" date="2018" name="Mol. Plant">
        <title>The genome of Artemisia annua provides insight into the evolution of Asteraceae family and artemisinin biosynthesis.</title>
        <authorList>
            <person name="Shen Q."/>
            <person name="Zhang L."/>
            <person name="Liao Z."/>
            <person name="Wang S."/>
            <person name="Yan T."/>
            <person name="Shi P."/>
            <person name="Liu M."/>
            <person name="Fu X."/>
            <person name="Pan Q."/>
            <person name="Wang Y."/>
            <person name="Lv Z."/>
            <person name="Lu X."/>
            <person name="Zhang F."/>
            <person name="Jiang W."/>
            <person name="Ma Y."/>
            <person name="Chen M."/>
            <person name="Hao X."/>
            <person name="Li L."/>
            <person name="Tang Y."/>
            <person name="Lv G."/>
            <person name="Zhou Y."/>
            <person name="Sun X."/>
            <person name="Brodelius P.E."/>
            <person name="Rose J.K.C."/>
            <person name="Tang K."/>
        </authorList>
    </citation>
    <scope>NUCLEOTIDE SEQUENCE [LARGE SCALE GENOMIC DNA]</scope>
    <source>
        <strain evidence="3">cv. Huhao1</strain>
        <tissue evidence="2">Leaf</tissue>
    </source>
</reference>
<accession>A0A2U1MX73</accession>
<proteinExistence type="predicted"/>